<keyword evidence="2" id="KW-1185">Reference proteome</keyword>
<reference evidence="3" key="1">
    <citation type="submission" date="2022-11" db="UniProtKB">
        <authorList>
            <consortium name="WormBaseParasite"/>
        </authorList>
    </citation>
    <scope>IDENTIFICATION</scope>
</reference>
<evidence type="ECO:0000256" key="1">
    <source>
        <dbReference type="SAM" id="MobiDB-lite"/>
    </source>
</evidence>
<evidence type="ECO:0000313" key="2">
    <source>
        <dbReference type="Proteomes" id="UP000887565"/>
    </source>
</evidence>
<dbReference type="Proteomes" id="UP000887565">
    <property type="component" value="Unplaced"/>
</dbReference>
<proteinExistence type="predicted"/>
<evidence type="ECO:0000313" key="3">
    <source>
        <dbReference type="WBParaSite" id="nRc.2.0.1.t21616-RA"/>
    </source>
</evidence>
<protein>
    <submittedName>
        <fullName evidence="3">Uncharacterized protein</fullName>
    </submittedName>
</protein>
<feature type="compositionally biased region" description="Pro residues" evidence="1">
    <location>
        <begin position="311"/>
        <end position="321"/>
    </location>
</feature>
<sequence length="493" mass="53794">MPTTTSKNGRVKGEGRVISINAKYGFLAAQGINSKVFIIPSSLKMEAPFPSLTDELHIDDLVTFEANEQAERNGAKYLAVDGSVKLKQRGKDVMVEGEGKIVRLDLVRGCFGFIDSGKVGSVFFNIAAVRPSTTDVGKVLKMGQKVRFRALPNSEQPNCKWRASLVCASNKANEYLNISTNNASISTNNITNNGATSSLSTPSLHNFPSSSLNNSLNNVSTAALSSPTNNNKNNQQTTKMKNKNLDSNRQRSKHITIKKSSINNNNRHTVIISNNNNNRSGSVDTHQKSSSSSAKSRNFRLSSENLKTTTTPPPAETPPPPSRRHTVVEKIGENFGELNVNGGCVDSSKNFSTIVKQSIVESETGQNVGGGAWPFFGQSKVDPDCPLNPAKMWDLYLEQQQKALNENFYNPFGDGESSSTSANLTQIRRYSAGGGDVDDLSQRFLFYSNPFLNDSQVGEGGEENRDSICRHIKSLVHGWPPAAVNEKCDYCRD</sequence>
<feature type="compositionally biased region" description="Low complexity" evidence="1">
    <location>
        <begin position="289"/>
        <end position="303"/>
    </location>
</feature>
<feature type="compositionally biased region" description="Low complexity" evidence="1">
    <location>
        <begin position="258"/>
        <end position="280"/>
    </location>
</feature>
<feature type="compositionally biased region" description="Low complexity" evidence="1">
    <location>
        <begin position="220"/>
        <end position="239"/>
    </location>
</feature>
<accession>A0A915J5A6</accession>
<organism evidence="2 3">
    <name type="scientific">Romanomermis culicivorax</name>
    <name type="common">Nematode worm</name>
    <dbReference type="NCBI Taxonomy" id="13658"/>
    <lineage>
        <taxon>Eukaryota</taxon>
        <taxon>Metazoa</taxon>
        <taxon>Ecdysozoa</taxon>
        <taxon>Nematoda</taxon>
        <taxon>Enoplea</taxon>
        <taxon>Dorylaimia</taxon>
        <taxon>Mermithida</taxon>
        <taxon>Mermithoidea</taxon>
        <taxon>Mermithidae</taxon>
        <taxon>Romanomermis</taxon>
    </lineage>
</organism>
<dbReference type="WBParaSite" id="nRc.2.0.1.t21616-RA">
    <property type="protein sequence ID" value="nRc.2.0.1.t21616-RA"/>
    <property type="gene ID" value="nRc.2.0.1.g21616"/>
</dbReference>
<dbReference type="AlphaFoldDB" id="A0A915J5A6"/>
<name>A0A915J5A6_ROMCU</name>
<feature type="region of interest" description="Disordered" evidence="1">
    <location>
        <begin position="220"/>
        <end position="325"/>
    </location>
</feature>